<keyword evidence="2" id="KW-1185">Reference proteome</keyword>
<reference evidence="1" key="1">
    <citation type="submission" date="2023-04" db="EMBL/GenBank/DDBJ databases">
        <title>A chromosome-level genome assembly of the parasitoid wasp Eretmocerus hayati.</title>
        <authorList>
            <person name="Zhong Y."/>
            <person name="Liu S."/>
            <person name="Liu Y."/>
        </authorList>
    </citation>
    <scope>NUCLEOTIDE SEQUENCE</scope>
    <source>
        <strain evidence="1">ZJU_SS_LIU_2023</strain>
    </source>
</reference>
<dbReference type="Proteomes" id="UP001239111">
    <property type="component" value="Chromosome 4"/>
</dbReference>
<accession>A0ACC2N3J4</accession>
<organism evidence="1 2">
    <name type="scientific">Eretmocerus hayati</name>
    <dbReference type="NCBI Taxonomy" id="131215"/>
    <lineage>
        <taxon>Eukaryota</taxon>
        <taxon>Metazoa</taxon>
        <taxon>Ecdysozoa</taxon>
        <taxon>Arthropoda</taxon>
        <taxon>Hexapoda</taxon>
        <taxon>Insecta</taxon>
        <taxon>Pterygota</taxon>
        <taxon>Neoptera</taxon>
        <taxon>Endopterygota</taxon>
        <taxon>Hymenoptera</taxon>
        <taxon>Apocrita</taxon>
        <taxon>Proctotrupomorpha</taxon>
        <taxon>Chalcidoidea</taxon>
        <taxon>Aphelinidae</taxon>
        <taxon>Aphelininae</taxon>
        <taxon>Eretmocerus</taxon>
    </lineage>
</organism>
<gene>
    <name evidence="1" type="ORF">QAD02_007279</name>
</gene>
<proteinExistence type="predicted"/>
<comment type="caution">
    <text evidence="1">The sequence shown here is derived from an EMBL/GenBank/DDBJ whole genome shotgun (WGS) entry which is preliminary data.</text>
</comment>
<evidence type="ECO:0000313" key="1">
    <source>
        <dbReference type="EMBL" id="KAJ8665617.1"/>
    </source>
</evidence>
<name>A0ACC2N3J4_9HYME</name>
<evidence type="ECO:0000313" key="2">
    <source>
        <dbReference type="Proteomes" id="UP001239111"/>
    </source>
</evidence>
<protein>
    <submittedName>
        <fullName evidence="1">Uncharacterized protein</fullName>
    </submittedName>
</protein>
<dbReference type="EMBL" id="CM056744">
    <property type="protein sequence ID" value="KAJ8665617.1"/>
    <property type="molecule type" value="Genomic_DNA"/>
</dbReference>
<sequence>MPNDPYALTSADRDLVSAGKKLKDTHVDKFHQLIQNCTSIIPRTTLYCNRTELIKPIEQGTLHVQIIHCCTDGCNKCELGHWIVFYYDGESCFIYDSLNQKSLYKNAEKFIRALCPFWDHVSVHYPQVQYQTNEVDCGPHAMAMATSVVFNEDPSSVEYSIEHLRKHILIMCERSILMPLPKIATGIIRNLSTIYPRPKFIWNKLPRHLWSHPPRGIFCQSTGRDPSYYVRGLPNPDSVSCYANASFQSLLHSESVRELFSRRNESNVFSLAMKDYCSGLSVDIKELRGFAGADFRAKRQQDVAEFLLSLLNKSNNLRSLFEHTLVTSRRCVSCGNETSSAPMTNYIFPAVLPPNYKQSSLQSIIDFNVGNWNKTELRCGEQLPIEKRSSSNCDGEGCCLGLRSEKVTLESKSKEIIIQLQFYREDSVGNVAKITDISLFNISENVVNINSDSYRVESIILHQGSTIEGGHYTNILRGINSWIRVNDDQLHHTTHFRSPHGNPYIIILRKLGVVDDRPTANVMGLLQDSQDSRSKKNLPAQSQVERRIYPVGNREYSMDSNTKIRMPVNLTTHQSDLPRPRPRIFMKNPTAEGTFPDVGIRGIHNPTSKLKSHLRNDGFISISPIESRHNNECVTRRARTMSKNVPKGATSADQEQFTMVSDTQRNLETPKVLPIITEMENSYNQKKYSLQNFLFPNKAVERRVVSTSARIKNTDMTEDVSQHNIINLSIDLSKHSSHGTKRKFPWHHVHKPGDDHPAKIPRAILKQGPGIGGKICHASTPTDPEIIMSPISLQTSTSGSLTHNEKCHDAGIETKKSYVQVINDDLMDCSVHESSSDVNMVSGRYEAKQLNKSLPLQASHTLHNIVVDSKSMENSDFVVKRRLYQRNFYSKNRERVLERKRIAYQRRKKEKLSQLQGLHLSEDLHSYPTVFSKDTPMTNVTPGSVEMISPVVIRQIIDVAKIRAAHKIILKYRNMRRYMMTREPHVVEQTSVQRSIKKISVDHKKTTDDLLKSKGKYIQKVLENLDSTSSVESRIEADFLVTRCIHVRNSVVLRVKRCLTKLSKKCEIAVSKLGEVSITDNVQFSLSVLCGKPLHHSTSGPYFFETAYNPNILRQTKEQNTDHQVESSRKPLVMDDRGKVTNVLPVWVKPGKSSSTWVCDEYCRSVDVDILKELKYLFDDFVVQKYTEARDFFRHIDECSSKARHPNKRGHPISCFTEPLSCKSRFLKLNILSYHFPFLRTMKRIIYEISHLYRQIEKIGLALEQGNLTSLREIQKEAEKIIINRQTREMETCLDETELAKRYMRGIKEFTKVDQDPPCIPCVSCERLCTSKYTDRIEKHIIESNSKYFALKSNNNLLVSMLGETYEQRNNEKSWWERLQDLHEPEDFRNSFICHHCIGKFKLDQLPSLCVLNNLFIDNAPIELQTLNRFEKMLIQRAKAFQVVVKLETVQKKNIPHYMKLDQVKGRTFYLPLPLEATLEKICKETDPINLNHEMYVLVRSNPTKKKVVWEDYVSIKKVWLALGYLIDENPLYANIKLPSTPDELLKIIEQADLEYVEGQVDATHDGARIESESSLNVGQTQAKDVSDNAATQTKKTDIGRDYNGTLEQCDEEVGGVFIHSQNVQPRDGDFHFVPKCGATHNASHAEQLDLHQNLEPLHSHPSTPDFDRSFHLIVLNIRGCCLFSRLQGWVYNLDNVVSAYVPRPELDNND</sequence>